<gene>
    <name evidence="2" type="ORF">GCM10009539_51430</name>
</gene>
<evidence type="ECO:0000256" key="1">
    <source>
        <dbReference type="SAM" id="MobiDB-lite"/>
    </source>
</evidence>
<protein>
    <submittedName>
        <fullName evidence="2">Uncharacterized protein</fullName>
    </submittedName>
</protein>
<reference evidence="3" key="1">
    <citation type="journal article" date="2019" name="Int. J. Syst. Evol. Microbiol.">
        <title>The Global Catalogue of Microorganisms (GCM) 10K type strain sequencing project: providing services to taxonomists for standard genome sequencing and annotation.</title>
        <authorList>
            <consortium name="The Broad Institute Genomics Platform"/>
            <consortium name="The Broad Institute Genome Sequencing Center for Infectious Disease"/>
            <person name="Wu L."/>
            <person name="Ma J."/>
        </authorList>
    </citation>
    <scope>NUCLEOTIDE SEQUENCE [LARGE SCALE GENOMIC DNA]</scope>
    <source>
        <strain evidence="3">JCM 10425</strain>
    </source>
</reference>
<dbReference type="Proteomes" id="UP001500967">
    <property type="component" value="Unassembled WGS sequence"/>
</dbReference>
<evidence type="ECO:0000313" key="3">
    <source>
        <dbReference type="Proteomes" id="UP001500967"/>
    </source>
</evidence>
<keyword evidence="3" id="KW-1185">Reference proteome</keyword>
<proteinExistence type="predicted"/>
<comment type="caution">
    <text evidence="2">The sequence shown here is derived from an EMBL/GenBank/DDBJ whole genome shotgun (WGS) entry which is preliminary data.</text>
</comment>
<organism evidence="2 3">
    <name type="scientific">Cryptosporangium japonicum</name>
    <dbReference type="NCBI Taxonomy" id="80872"/>
    <lineage>
        <taxon>Bacteria</taxon>
        <taxon>Bacillati</taxon>
        <taxon>Actinomycetota</taxon>
        <taxon>Actinomycetes</taxon>
        <taxon>Cryptosporangiales</taxon>
        <taxon>Cryptosporangiaceae</taxon>
        <taxon>Cryptosporangium</taxon>
    </lineage>
</organism>
<feature type="compositionally biased region" description="Pro residues" evidence="1">
    <location>
        <begin position="34"/>
        <end position="52"/>
    </location>
</feature>
<name>A0ABP3ED06_9ACTN</name>
<feature type="region of interest" description="Disordered" evidence="1">
    <location>
        <begin position="1"/>
        <end position="77"/>
    </location>
</feature>
<dbReference type="RefSeq" id="WP_344651481.1">
    <property type="nucleotide sequence ID" value="NZ_BAAAGX010000020.1"/>
</dbReference>
<dbReference type="EMBL" id="BAAAGX010000020">
    <property type="protein sequence ID" value="GAA0259722.1"/>
    <property type="molecule type" value="Genomic_DNA"/>
</dbReference>
<evidence type="ECO:0000313" key="2">
    <source>
        <dbReference type="EMBL" id="GAA0259722.1"/>
    </source>
</evidence>
<accession>A0ABP3ED06</accession>
<sequence length="114" mass="12029">MTGGDDRRRTSGWGARPDDERRTTPAVERNPTPDGGPNPTPDGGPNPTPDGGPNPTTDAEWGTTPDDDLDAGLTPEELAAERAAARETLRRLHVPAGGVCDWCGRPFPCPDSQS</sequence>